<comment type="caution">
    <text evidence="1">The sequence shown here is derived from an EMBL/GenBank/DDBJ whole genome shotgun (WGS) entry which is preliminary data.</text>
</comment>
<dbReference type="RefSeq" id="WP_074199352.1">
    <property type="nucleotide sequence ID" value="NZ_FSQZ01000001.1"/>
</dbReference>
<evidence type="ECO:0000313" key="1">
    <source>
        <dbReference type="EMBL" id="SIN65784.1"/>
    </source>
</evidence>
<gene>
    <name evidence="1" type="ORF">SAMN05444368_0814</name>
</gene>
<name>A0ABY1JCD8_9BACT</name>
<protein>
    <submittedName>
        <fullName evidence="1">Uncharacterized protein</fullName>
    </submittedName>
</protein>
<accession>A0ABY1JCD8</accession>
<dbReference type="Proteomes" id="UP000185093">
    <property type="component" value="Unassembled WGS sequence"/>
</dbReference>
<organism evidence="1 2">
    <name type="scientific">Acetomicrobium flavidum</name>
    <dbReference type="NCBI Taxonomy" id="49896"/>
    <lineage>
        <taxon>Bacteria</taxon>
        <taxon>Thermotogati</taxon>
        <taxon>Synergistota</taxon>
        <taxon>Synergistia</taxon>
        <taxon>Synergistales</taxon>
        <taxon>Acetomicrobiaceae</taxon>
        <taxon>Acetomicrobium</taxon>
    </lineage>
</organism>
<dbReference type="EMBL" id="FSQZ01000001">
    <property type="protein sequence ID" value="SIN65784.1"/>
    <property type="molecule type" value="Genomic_DNA"/>
</dbReference>
<evidence type="ECO:0000313" key="2">
    <source>
        <dbReference type="Proteomes" id="UP000185093"/>
    </source>
</evidence>
<proteinExistence type="predicted"/>
<keyword evidence="2" id="KW-1185">Reference proteome</keyword>
<reference evidence="1 2" key="1">
    <citation type="submission" date="2016-11" db="EMBL/GenBank/DDBJ databases">
        <authorList>
            <person name="Varghese N."/>
            <person name="Submissions S."/>
        </authorList>
    </citation>
    <scope>NUCLEOTIDE SEQUENCE [LARGE SCALE GENOMIC DNA]</scope>
    <source>
        <strain evidence="1 2">DSM 20664</strain>
    </source>
</reference>
<sequence>MPKFYGQSLKKDLFIGYLYVSSQSDKDIYTGAAMMTDLRGIPVEFKYVDPIRPSKLEKVLYGNALEAYLKEELILQNLIKSIEKKPEVLICQDPSLIGPARSLLKTYVISIERYAGSPLESRGAFERLPDGESLLLQAEEVGPPIRVHFGFSFQETEIEAVLHILEEAACYMDLLEPFQRIIKALDVVIEES</sequence>